<dbReference type="AlphaFoldDB" id="A0AAI8YIR8"/>
<proteinExistence type="predicted"/>
<dbReference type="EMBL" id="CAUWAG010000008">
    <property type="protein sequence ID" value="CAJ2506376.1"/>
    <property type="molecule type" value="Genomic_DNA"/>
</dbReference>
<sequence length="114" mass="12590">MPEGANVISAESWGVSAWTKTARISVTLSDGRHMNYFLKCSTGRLAKVSMWGEHYSASIIADHLPDFGPGPVGKGEYYDDTKIHVYFYLMNYHDMDLQSPPDPVKLASAIAGLH</sequence>
<evidence type="ECO:0000313" key="2">
    <source>
        <dbReference type="Proteomes" id="UP001295740"/>
    </source>
</evidence>
<accession>A0AAI8YIR8</accession>
<dbReference type="Proteomes" id="UP001295740">
    <property type="component" value="Unassembled WGS sequence"/>
</dbReference>
<organism evidence="1 2">
    <name type="scientific">Anthostomella pinea</name>
    <dbReference type="NCBI Taxonomy" id="933095"/>
    <lineage>
        <taxon>Eukaryota</taxon>
        <taxon>Fungi</taxon>
        <taxon>Dikarya</taxon>
        <taxon>Ascomycota</taxon>
        <taxon>Pezizomycotina</taxon>
        <taxon>Sordariomycetes</taxon>
        <taxon>Xylariomycetidae</taxon>
        <taxon>Xylariales</taxon>
        <taxon>Xylariaceae</taxon>
        <taxon>Anthostomella</taxon>
    </lineage>
</organism>
<gene>
    <name evidence="1" type="ORF">KHLLAP_LOCUS6844</name>
</gene>
<comment type="caution">
    <text evidence="1">The sequence shown here is derived from an EMBL/GenBank/DDBJ whole genome shotgun (WGS) entry which is preliminary data.</text>
</comment>
<evidence type="ECO:0000313" key="1">
    <source>
        <dbReference type="EMBL" id="CAJ2506376.1"/>
    </source>
</evidence>
<reference evidence="1" key="1">
    <citation type="submission" date="2023-10" db="EMBL/GenBank/DDBJ databases">
        <authorList>
            <person name="Hackl T."/>
        </authorList>
    </citation>
    <scope>NUCLEOTIDE SEQUENCE</scope>
</reference>
<protein>
    <submittedName>
        <fullName evidence="1">Uu.00g005060.m01.CDS01</fullName>
    </submittedName>
</protein>
<keyword evidence="2" id="KW-1185">Reference proteome</keyword>
<name>A0AAI8YIR8_9PEZI</name>